<dbReference type="InterPro" id="IPR005761">
    <property type="entry name" value="UDP-N-AcMur-Glu-dNH2Pim_ligase"/>
</dbReference>
<name>A0AA96RCX0_9BACL</name>
<keyword evidence="10" id="KW-0963">Cytoplasm</keyword>
<feature type="binding site" evidence="10">
    <location>
        <position position="477"/>
    </location>
    <ligand>
        <name>meso-2,6-diaminopimelate</name>
        <dbReference type="ChEBI" id="CHEBI:57791"/>
    </ligand>
</feature>
<evidence type="ECO:0000259" key="12">
    <source>
        <dbReference type="Pfam" id="PF02875"/>
    </source>
</evidence>
<dbReference type="GO" id="GO:0005524">
    <property type="term" value="F:ATP binding"/>
    <property type="evidence" value="ECO:0007669"/>
    <property type="project" value="UniProtKB-UniRule"/>
</dbReference>
<evidence type="ECO:0000256" key="11">
    <source>
        <dbReference type="RuleBase" id="RU004135"/>
    </source>
</evidence>
<dbReference type="NCBIfam" id="NF001126">
    <property type="entry name" value="PRK00139.1-4"/>
    <property type="match status" value="1"/>
</dbReference>
<dbReference type="Pfam" id="PF02875">
    <property type="entry name" value="Mur_ligase_C"/>
    <property type="match status" value="1"/>
</dbReference>
<comment type="catalytic activity">
    <reaction evidence="3 10">
        <text>UDP-N-acetyl-alpha-D-muramoyl-L-alanyl-D-glutamate + meso-2,6-diaminopimelate + ATP = UDP-N-acetyl-alpha-D-muramoyl-L-alanyl-gamma-D-glutamyl-meso-2,6-diaminopimelate + ADP + phosphate + H(+)</text>
        <dbReference type="Rhea" id="RHEA:23676"/>
        <dbReference type="ChEBI" id="CHEBI:15378"/>
        <dbReference type="ChEBI" id="CHEBI:30616"/>
        <dbReference type="ChEBI" id="CHEBI:43474"/>
        <dbReference type="ChEBI" id="CHEBI:57791"/>
        <dbReference type="ChEBI" id="CHEBI:83900"/>
        <dbReference type="ChEBI" id="CHEBI:83905"/>
        <dbReference type="ChEBI" id="CHEBI:456216"/>
        <dbReference type="EC" id="6.3.2.13"/>
    </reaction>
</comment>
<protein>
    <recommendedName>
        <fullName evidence="6 10">UDP-N-acetylmuramoyl-L-alanyl-D-glutamate--2,6-diaminopimelate ligase</fullName>
        <ecNumber evidence="5 10">6.3.2.13</ecNumber>
    </recommendedName>
    <alternativeName>
        <fullName evidence="7 10">Meso-A2pm-adding enzyme</fullName>
    </alternativeName>
    <alternativeName>
        <fullName evidence="8 10">Meso-diaminopimelate-adding enzyme</fullName>
    </alternativeName>
    <alternativeName>
        <fullName evidence="9 10">UDP-MurNAc-L-Ala-D-Glu:meso-diaminopimelate ligase</fullName>
    </alternativeName>
    <alternativeName>
        <fullName evidence="10">UDP-MurNAc-tripeptide synthetase</fullName>
    </alternativeName>
    <alternativeName>
        <fullName evidence="10">UDP-N-acetylmuramyl-tripeptide synthetase</fullName>
    </alternativeName>
</protein>
<feature type="modified residue" description="N6-carboxylysine" evidence="10">
    <location>
        <position position="226"/>
    </location>
</feature>
<comment type="subcellular location">
    <subcellularLocation>
        <location evidence="10 11">Cytoplasm</location>
    </subcellularLocation>
</comment>
<gene>
    <name evidence="10" type="primary">murE</name>
    <name evidence="14" type="ORF">MJA45_14495</name>
</gene>
<evidence type="ECO:0000256" key="7">
    <source>
        <dbReference type="ARBA" id="ARBA00075482"/>
    </source>
</evidence>
<feature type="binding site" evidence="10">
    <location>
        <position position="186"/>
    </location>
    <ligand>
        <name>UDP-N-acetyl-alpha-D-muramoyl-L-alanyl-D-glutamate</name>
        <dbReference type="ChEBI" id="CHEBI:83900"/>
    </ligand>
</feature>
<evidence type="ECO:0000259" key="13">
    <source>
        <dbReference type="Pfam" id="PF08245"/>
    </source>
</evidence>
<evidence type="ECO:0000313" key="15">
    <source>
        <dbReference type="Proteomes" id="UP001305702"/>
    </source>
</evidence>
<feature type="binding site" evidence="10">
    <location>
        <position position="473"/>
    </location>
    <ligand>
        <name>meso-2,6-diaminopimelate</name>
        <dbReference type="ChEBI" id="CHEBI:57791"/>
    </ligand>
</feature>
<dbReference type="AlphaFoldDB" id="A0AA96RCX0"/>
<dbReference type="GO" id="GO:0005737">
    <property type="term" value="C:cytoplasm"/>
    <property type="evidence" value="ECO:0007669"/>
    <property type="project" value="UniProtKB-SubCell"/>
</dbReference>
<dbReference type="FunFam" id="3.90.190.20:FF:000006">
    <property type="entry name" value="UDP-N-acetylmuramoyl-L-alanyl-D-glutamate--2,6-diaminopimelate ligase"/>
    <property type="match status" value="1"/>
</dbReference>
<comment type="function">
    <text evidence="4 10">Catalyzes the addition of meso-diaminopimelic acid to the nucleotide precursor UDP-N-acetylmuramoyl-L-alanyl-D-glutamate (UMAG) in the biosynthesis of bacterial cell-wall peptidoglycan.</text>
</comment>
<dbReference type="GO" id="GO:0008360">
    <property type="term" value="P:regulation of cell shape"/>
    <property type="evidence" value="ECO:0007669"/>
    <property type="project" value="UniProtKB-KW"/>
</dbReference>
<dbReference type="InterPro" id="IPR035911">
    <property type="entry name" value="MurE/MurF_N"/>
</dbReference>
<keyword evidence="10 11" id="KW-0133">Cell shape</keyword>
<feature type="domain" description="Mur ligase C-terminal" evidence="12">
    <location>
        <begin position="345"/>
        <end position="475"/>
    </location>
</feature>
<dbReference type="Gene3D" id="3.40.1190.10">
    <property type="entry name" value="Mur-like, catalytic domain"/>
    <property type="match status" value="1"/>
</dbReference>
<evidence type="ECO:0000256" key="5">
    <source>
        <dbReference type="ARBA" id="ARBA00066633"/>
    </source>
</evidence>
<keyword evidence="10" id="KW-0067">ATP-binding</keyword>
<reference evidence="14 15" key="1">
    <citation type="submission" date="2022-02" db="EMBL/GenBank/DDBJ databases">
        <title>Paenibacillus sp. MBLB1776 Whole Genome Shotgun Sequencing.</title>
        <authorList>
            <person name="Hwang C.Y."/>
            <person name="Cho E.-S."/>
            <person name="Seo M.-J."/>
        </authorList>
    </citation>
    <scope>NUCLEOTIDE SEQUENCE [LARGE SCALE GENOMIC DNA]</scope>
    <source>
        <strain evidence="14 15">MBLB1776</strain>
    </source>
</reference>
<evidence type="ECO:0000256" key="2">
    <source>
        <dbReference type="ARBA" id="ARBA00005898"/>
    </source>
</evidence>
<comment type="PTM">
    <text evidence="10">Carboxylation is probably crucial for Mg(2+) binding and, consequently, for the gamma-phosphate positioning of ATP.</text>
</comment>
<feature type="binding site" evidence="10">
    <location>
        <position position="194"/>
    </location>
    <ligand>
        <name>UDP-N-acetyl-alpha-D-muramoyl-L-alanyl-D-glutamate</name>
        <dbReference type="ChEBI" id="CHEBI:83900"/>
    </ligand>
</feature>
<evidence type="ECO:0000313" key="14">
    <source>
        <dbReference type="EMBL" id="WNQ08861.1"/>
    </source>
</evidence>
<evidence type="ECO:0000256" key="3">
    <source>
        <dbReference type="ARBA" id="ARBA00050251"/>
    </source>
</evidence>
<dbReference type="InterPro" id="IPR036565">
    <property type="entry name" value="Mur-like_cat_sf"/>
</dbReference>
<comment type="caution">
    <text evidence="10">Lacks conserved residue(s) required for the propagation of feature annotation.</text>
</comment>
<dbReference type="NCBIfam" id="NF001124">
    <property type="entry name" value="PRK00139.1-2"/>
    <property type="match status" value="1"/>
</dbReference>
<feature type="domain" description="Mur ligase central" evidence="13">
    <location>
        <begin position="115"/>
        <end position="322"/>
    </location>
</feature>
<keyword evidence="10 11" id="KW-0132">Cell division</keyword>
<dbReference type="NCBIfam" id="TIGR01085">
    <property type="entry name" value="murE"/>
    <property type="match status" value="1"/>
</dbReference>
<dbReference type="Proteomes" id="UP001305702">
    <property type="component" value="Chromosome"/>
</dbReference>
<comment type="pathway">
    <text evidence="1 10 11">Cell wall biogenesis; peptidoglycan biosynthesis.</text>
</comment>
<dbReference type="GO" id="GO:0051301">
    <property type="term" value="P:cell division"/>
    <property type="evidence" value="ECO:0007669"/>
    <property type="project" value="UniProtKB-KW"/>
</dbReference>
<dbReference type="SUPFAM" id="SSF63418">
    <property type="entry name" value="MurE/MurF N-terminal domain"/>
    <property type="match status" value="1"/>
</dbReference>
<dbReference type="Gene3D" id="3.90.190.20">
    <property type="entry name" value="Mur ligase, C-terminal domain"/>
    <property type="match status" value="1"/>
</dbReference>
<dbReference type="Gene3D" id="3.40.1390.10">
    <property type="entry name" value="MurE/MurF, N-terminal domain"/>
    <property type="match status" value="1"/>
</dbReference>
<sequence length="508" mass="56422">MMRRDHLELKELAQQLPTARISGDTAIEISGLSINTRTLQPGELFICIPGVEGLQEDRHSFIKDALKAEAAALVVEREIEAEVPVIRVEDARYALAVLSAHFFDYPSSNLKLIGVTGTNGKTTTTYLIDAILSHAGYRTGRMGNIGTKIGSTFYETDINTQDPIRLQSNLRRMKEISADFCTMEVSSQGLDLGRVLGCEFRTAVFTNLTQDHLDYHGSMEEYLAAKGLLFSRLGNSFSKDQSKRKFAVLNADEEASSYLRKVTPAQVITYGIDNAADVRAKDIQLTSRGTRFTVESYAGQGTVDMNLIGKFNVYNALAAISTALAEQIPLETCAEGLSLLQNVPGRMEVVEEGQDYLVIADYAHTPDGVEKTLSALREFAGRRILTVFGCGGDRDRAKRPIMGRIAAKYSDYVILTSDNPRKEDPDQIIQDMEPGLYENQAVICPYEKQPDRRQAIRRAIFMAEPGDIVLIAGKGHEPYQILHDRTIPFDDREEAKEVICSRMKEESS</sequence>
<proteinExistence type="inferred from homology"/>
<keyword evidence="10" id="KW-0547">Nucleotide-binding</keyword>
<feature type="short sequence motif" description="Meso-diaminopimelate recognition motif" evidence="10">
    <location>
        <begin position="418"/>
        <end position="421"/>
    </location>
</feature>
<dbReference type="GO" id="GO:0009252">
    <property type="term" value="P:peptidoglycan biosynthetic process"/>
    <property type="evidence" value="ECO:0007669"/>
    <property type="project" value="UniProtKB-UniRule"/>
</dbReference>
<dbReference type="GO" id="GO:0008765">
    <property type="term" value="F:UDP-N-acetylmuramoylalanyl-D-glutamate-2,6-diaminopimelate ligase activity"/>
    <property type="evidence" value="ECO:0007669"/>
    <property type="project" value="UniProtKB-UniRule"/>
</dbReference>
<keyword evidence="10 11" id="KW-0131">Cell cycle</keyword>
<keyword evidence="15" id="KW-1185">Reference proteome</keyword>
<dbReference type="PANTHER" id="PTHR23135:SF4">
    <property type="entry name" value="UDP-N-ACETYLMURAMOYL-L-ALANYL-D-GLUTAMATE--2,6-DIAMINOPIMELATE LIGASE MURE HOMOLOG, CHLOROPLASTIC"/>
    <property type="match status" value="1"/>
</dbReference>
<keyword evidence="10 14" id="KW-0436">Ligase</keyword>
<dbReference type="EMBL" id="CP130318">
    <property type="protein sequence ID" value="WNQ08861.1"/>
    <property type="molecule type" value="Genomic_DNA"/>
</dbReference>
<dbReference type="InterPro" id="IPR036615">
    <property type="entry name" value="Mur_ligase_C_dom_sf"/>
</dbReference>
<evidence type="ECO:0000256" key="1">
    <source>
        <dbReference type="ARBA" id="ARBA00004752"/>
    </source>
</evidence>
<dbReference type="SUPFAM" id="SSF53623">
    <property type="entry name" value="MurD-like peptide ligases, catalytic domain"/>
    <property type="match status" value="1"/>
</dbReference>
<dbReference type="SUPFAM" id="SSF53244">
    <property type="entry name" value="MurD-like peptide ligases, peptide-binding domain"/>
    <property type="match status" value="1"/>
</dbReference>
<keyword evidence="10 11" id="KW-0961">Cell wall biogenesis/degradation</keyword>
<feature type="binding site" evidence="10">
    <location>
        <begin position="418"/>
        <end position="421"/>
    </location>
    <ligand>
        <name>meso-2,6-diaminopimelate</name>
        <dbReference type="ChEBI" id="CHEBI:57791"/>
    </ligand>
</feature>
<accession>A0AA96RCX0</accession>
<dbReference type="HAMAP" id="MF_00208">
    <property type="entry name" value="MurE"/>
    <property type="match status" value="1"/>
</dbReference>
<evidence type="ECO:0000256" key="10">
    <source>
        <dbReference type="HAMAP-Rule" id="MF_00208"/>
    </source>
</evidence>
<evidence type="ECO:0000256" key="8">
    <source>
        <dbReference type="ARBA" id="ARBA00076158"/>
    </source>
</evidence>
<keyword evidence="10 11" id="KW-0573">Peptidoglycan synthesis</keyword>
<comment type="similarity">
    <text evidence="2 10">Belongs to the MurCDEF family. MurE subfamily.</text>
</comment>
<dbReference type="InterPro" id="IPR004101">
    <property type="entry name" value="Mur_ligase_C"/>
</dbReference>
<dbReference type="KEGG" id="paun:MJA45_14495"/>
<dbReference type="EC" id="6.3.2.13" evidence="5 10"/>
<feature type="binding site" evidence="10">
    <location>
        <begin position="117"/>
        <end position="123"/>
    </location>
    <ligand>
        <name>ATP</name>
        <dbReference type="ChEBI" id="CHEBI:30616"/>
    </ligand>
</feature>
<organism evidence="14 15">
    <name type="scientific">Paenibacillus aurantius</name>
    <dbReference type="NCBI Taxonomy" id="2918900"/>
    <lineage>
        <taxon>Bacteria</taxon>
        <taxon>Bacillati</taxon>
        <taxon>Bacillota</taxon>
        <taxon>Bacilli</taxon>
        <taxon>Bacillales</taxon>
        <taxon>Paenibacillaceae</taxon>
        <taxon>Paenibacillus</taxon>
    </lineage>
</organism>
<dbReference type="InterPro" id="IPR013221">
    <property type="entry name" value="Mur_ligase_cen"/>
</dbReference>
<evidence type="ECO:0000256" key="4">
    <source>
        <dbReference type="ARBA" id="ARBA00056782"/>
    </source>
</evidence>
<feature type="binding site" evidence="10">
    <location>
        <position position="394"/>
    </location>
    <ligand>
        <name>meso-2,6-diaminopimelate</name>
        <dbReference type="ChEBI" id="CHEBI:57791"/>
    </ligand>
</feature>
<dbReference type="PANTHER" id="PTHR23135">
    <property type="entry name" value="MUR LIGASE FAMILY MEMBER"/>
    <property type="match status" value="1"/>
</dbReference>
<feature type="binding site" evidence="10">
    <location>
        <position position="36"/>
    </location>
    <ligand>
        <name>UDP-N-acetyl-alpha-D-muramoyl-L-alanyl-D-glutamate</name>
        <dbReference type="ChEBI" id="CHEBI:83900"/>
    </ligand>
</feature>
<evidence type="ECO:0000256" key="9">
    <source>
        <dbReference type="ARBA" id="ARBA00081560"/>
    </source>
</evidence>
<evidence type="ECO:0000256" key="6">
    <source>
        <dbReference type="ARBA" id="ARBA00072883"/>
    </source>
</evidence>
<dbReference type="Pfam" id="PF08245">
    <property type="entry name" value="Mur_ligase_M"/>
    <property type="match status" value="1"/>
</dbReference>
<dbReference type="GO" id="GO:0000287">
    <property type="term" value="F:magnesium ion binding"/>
    <property type="evidence" value="ECO:0007669"/>
    <property type="project" value="UniProtKB-UniRule"/>
</dbReference>
<dbReference type="GO" id="GO:0071555">
    <property type="term" value="P:cell wall organization"/>
    <property type="evidence" value="ECO:0007669"/>
    <property type="project" value="UniProtKB-KW"/>
</dbReference>
<comment type="cofactor">
    <cofactor evidence="10">
        <name>Mg(2+)</name>
        <dbReference type="ChEBI" id="CHEBI:18420"/>
    </cofactor>
</comment>
<keyword evidence="10" id="KW-0460">Magnesium</keyword>